<dbReference type="InterPro" id="IPR007627">
    <property type="entry name" value="RNA_pol_sigma70_r2"/>
</dbReference>
<keyword evidence="15" id="KW-1185">Reference proteome</keyword>
<accession>A0A084JX02</accession>
<evidence type="ECO:0000313" key="12">
    <source>
        <dbReference type="Proteomes" id="UP000028531"/>
    </source>
</evidence>
<evidence type="ECO:0000256" key="3">
    <source>
        <dbReference type="ARBA" id="ARBA00023082"/>
    </source>
</evidence>
<dbReference type="Proteomes" id="UP000028531">
    <property type="component" value="Unassembled WGS sequence"/>
</dbReference>
<dbReference type="AlphaFoldDB" id="A0A084JX02"/>
<dbReference type="EMBL" id="PVNA01000002">
    <property type="protein sequence ID" value="PRX14078.1"/>
    <property type="molecule type" value="Genomic_DNA"/>
</dbReference>
<dbReference type="Pfam" id="PF04542">
    <property type="entry name" value="Sigma70_r2"/>
    <property type="match status" value="1"/>
</dbReference>
<reference evidence="13 14" key="1">
    <citation type="journal article" date="2014" name="Genome Announc.">
        <title>Draft Genome Sequences of Marine Flavobacterium Nonlabens Strains NR17, NR24, NR27, NR32, NR33, and Ara13.</title>
        <authorList>
            <person name="Nakanishi M."/>
            <person name="Meirelles P."/>
            <person name="Suzuki R."/>
            <person name="Takatani N."/>
            <person name="Mino S."/>
            <person name="Suda W."/>
            <person name="Oshima K."/>
            <person name="Hattori M."/>
            <person name="Ohkuma M."/>
            <person name="Hosokawa M."/>
            <person name="Miyashita K."/>
            <person name="Thompson F.L."/>
            <person name="Niwa A."/>
            <person name="Sawabe T."/>
            <person name="Sawabe T."/>
        </authorList>
    </citation>
    <scope>NUCLEOTIDE SEQUENCE [LARGE SCALE GENOMIC DNA]</scope>
    <source>
        <strain evidence="8">JCM 19296</strain>
        <strain evidence="9">JCM 19314</strain>
        <strain evidence="13">JCM19296</strain>
        <strain evidence="14">JCM19314</strain>
    </source>
</reference>
<comment type="caution">
    <text evidence="10">The sequence shown here is derived from an EMBL/GenBank/DDBJ whole genome shotgun (WGS) entry which is preliminary data.</text>
</comment>
<dbReference type="InterPro" id="IPR014284">
    <property type="entry name" value="RNA_pol_sigma-70_dom"/>
</dbReference>
<dbReference type="Proteomes" id="UP000029226">
    <property type="component" value="Unassembled WGS sequence"/>
</dbReference>
<reference evidence="11 15" key="3">
    <citation type="submission" date="2018-03" db="EMBL/GenBank/DDBJ databases">
        <title>Genomic Encyclopedia of Archaeal and Bacterial Type Strains, Phase II (KMG-II): from individual species to whole genera.</title>
        <authorList>
            <person name="Goeker M."/>
        </authorList>
    </citation>
    <scope>NUCLEOTIDE SEQUENCE [LARGE SCALE GENOMIC DNA]</scope>
    <source>
        <strain evidence="11 15">DSM 22727</strain>
    </source>
</reference>
<dbReference type="InterPro" id="IPR013325">
    <property type="entry name" value="RNA_pol_sigma_r2"/>
</dbReference>
<dbReference type="PANTHER" id="PTHR43133">
    <property type="entry name" value="RNA POLYMERASE ECF-TYPE SIGMA FACTO"/>
    <property type="match status" value="1"/>
</dbReference>
<dbReference type="Proteomes" id="UP000028980">
    <property type="component" value="Unassembled WGS sequence"/>
</dbReference>
<dbReference type="PANTHER" id="PTHR43133:SF62">
    <property type="entry name" value="RNA POLYMERASE SIGMA FACTOR SIGZ"/>
    <property type="match status" value="1"/>
</dbReference>
<dbReference type="InterPro" id="IPR039425">
    <property type="entry name" value="RNA_pol_sigma-70-like"/>
</dbReference>
<dbReference type="OrthoDB" id="9784272at2"/>
<dbReference type="SUPFAM" id="SSF88659">
    <property type="entry name" value="Sigma3 and sigma4 domains of RNA polymerase sigma factors"/>
    <property type="match status" value="1"/>
</dbReference>
<dbReference type="EMBL" id="BBLG01000016">
    <property type="protein sequence ID" value="GAK77986.1"/>
    <property type="molecule type" value="Genomic_DNA"/>
</dbReference>
<evidence type="ECO:0000313" key="11">
    <source>
        <dbReference type="EMBL" id="PRX14078.1"/>
    </source>
</evidence>
<keyword evidence="2" id="KW-0805">Transcription regulation</keyword>
<evidence type="ECO:0000259" key="7">
    <source>
        <dbReference type="Pfam" id="PF04545"/>
    </source>
</evidence>
<dbReference type="InterPro" id="IPR013324">
    <property type="entry name" value="RNA_pol_sigma_r3/r4-like"/>
</dbReference>
<dbReference type="Gene3D" id="1.10.1740.10">
    <property type="match status" value="1"/>
</dbReference>
<evidence type="ECO:0000313" key="8">
    <source>
        <dbReference type="EMBL" id="GAK77986.1"/>
    </source>
</evidence>
<dbReference type="SUPFAM" id="SSF88946">
    <property type="entry name" value="Sigma2 domain of RNA polymerase sigma factors"/>
    <property type="match status" value="1"/>
</dbReference>
<evidence type="ECO:0000256" key="2">
    <source>
        <dbReference type="ARBA" id="ARBA00023015"/>
    </source>
</evidence>
<dbReference type="InterPro" id="IPR036388">
    <property type="entry name" value="WH-like_DNA-bd_sf"/>
</dbReference>
<protein>
    <submittedName>
        <fullName evidence="10 11">RNA polymerase sigma-70 factor</fullName>
    </submittedName>
</protein>
<dbReference type="NCBIfam" id="TIGR02937">
    <property type="entry name" value="sigma70-ECF"/>
    <property type="match status" value="1"/>
</dbReference>
<dbReference type="InterPro" id="IPR007630">
    <property type="entry name" value="RNA_pol_sigma70_r4"/>
</dbReference>
<feature type="domain" description="RNA polymerase sigma-70 region 2" evidence="6">
    <location>
        <begin position="24"/>
        <end position="90"/>
    </location>
</feature>
<dbReference type="Gene3D" id="1.10.10.10">
    <property type="entry name" value="Winged helix-like DNA-binding domain superfamily/Winged helix DNA-binding domain"/>
    <property type="match status" value="1"/>
</dbReference>
<dbReference type="Proteomes" id="UP000239997">
    <property type="component" value="Unassembled WGS sequence"/>
</dbReference>
<proteinExistence type="inferred from homology"/>
<dbReference type="GO" id="GO:0006352">
    <property type="term" value="P:DNA-templated transcription initiation"/>
    <property type="evidence" value="ECO:0007669"/>
    <property type="project" value="InterPro"/>
</dbReference>
<evidence type="ECO:0000259" key="6">
    <source>
        <dbReference type="Pfam" id="PF04542"/>
    </source>
</evidence>
<evidence type="ECO:0000256" key="5">
    <source>
        <dbReference type="ARBA" id="ARBA00023163"/>
    </source>
</evidence>
<dbReference type="GO" id="GO:0003677">
    <property type="term" value="F:DNA binding"/>
    <property type="evidence" value="ECO:0007669"/>
    <property type="project" value="UniProtKB-KW"/>
</dbReference>
<comment type="similarity">
    <text evidence="1">Belongs to the sigma-70 factor family. ECF subfamily.</text>
</comment>
<keyword evidence="3" id="KW-0731">Sigma factor</keyword>
<evidence type="ECO:0000313" key="14">
    <source>
        <dbReference type="Proteomes" id="UP000029226"/>
    </source>
</evidence>
<evidence type="ECO:0000256" key="4">
    <source>
        <dbReference type="ARBA" id="ARBA00023125"/>
    </source>
</evidence>
<dbReference type="RefSeq" id="WP_036580839.1">
    <property type="nucleotide sequence ID" value="NZ_CP136694.1"/>
</dbReference>
<dbReference type="EMBL" id="BBMM01000010">
    <property type="protein sequence ID" value="GAL01310.1"/>
    <property type="molecule type" value="Genomic_DNA"/>
</dbReference>
<gene>
    <name evidence="10" type="ORF">IL45_04525</name>
    <name evidence="8" type="ORF">JCM19296_3595</name>
    <name evidence="9" type="ORF">JCM19314_754</name>
    <name evidence="11" type="ORF">LY02_01107</name>
</gene>
<evidence type="ECO:0000313" key="13">
    <source>
        <dbReference type="Proteomes" id="UP000028980"/>
    </source>
</evidence>
<name>A0A084JX02_NONUL</name>
<evidence type="ECO:0000313" key="10">
    <source>
        <dbReference type="EMBL" id="KEZ93486.1"/>
    </source>
</evidence>
<dbReference type="Pfam" id="PF04545">
    <property type="entry name" value="Sigma70_r4"/>
    <property type="match status" value="1"/>
</dbReference>
<keyword evidence="5" id="KW-0804">Transcription</keyword>
<evidence type="ECO:0000313" key="15">
    <source>
        <dbReference type="Proteomes" id="UP000239997"/>
    </source>
</evidence>
<evidence type="ECO:0000256" key="1">
    <source>
        <dbReference type="ARBA" id="ARBA00010641"/>
    </source>
</evidence>
<keyword evidence="4" id="KW-0238">DNA-binding</keyword>
<dbReference type="GO" id="GO:0016987">
    <property type="term" value="F:sigma factor activity"/>
    <property type="evidence" value="ECO:0007669"/>
    <property type="project" value="UniProtKB-KW"/>
</dbReference>
<dbReference type="GeneID" id="90596542"/>
<evidence type="ECO:0000313" key="9">
    <source>
        <dbReference type="EMBL" id="GAL01310.1"/>
    </source>
</evidence>
<reference evidence="10 12" key="2">
    <citation type="submission" date="2014-07" db="EMBL/GenBank/DDBJ databases">
        <title>Draft genome sequence of Nonlabens ulvanivorans, an ulvan degrading bacterium.</title>
        <authorList>
            <person name="Kopel M."/>
            <person name="Helbert W."/>
            <person name="Henrissat B."/>
            <person name="Doniger T."/>
            <person name="Banin E."/>
        </authorList>
    </citation>
    <scope>NUCLEOTIDE SEQUENCE [LARGE SCALE GENOMIC DNA]</scope>
    <source>
        <strain evidence="10 12">PLR</strain>
    </source>
</reference>
<sequence>MSNQPDLLILKMQEGSEMAFSRVYERYNEALRGIIFAVVKDDAVAEEVLQDVFMKIWNNSSSYDVKQGRFFTWALNISRNAAIDHLRSKAHKNNLKNLSRDYFVNIPEDATDEMEVQTDSLGIMKWVNKLKPTCIKIIDLIFFKGFTFKDGAAELNIPEGTLKTRHRKCVNELRNVMGE</sequence>
<organism evidence="10 12">
    <name type="scientific">Nonlabens ulvanivorans</name>
    <name type="common">Persicivirga ulvanivorans</name>
    <dbReference type="NCBI Taxonomy" id="906888"/>
    <lineage>
        <taxon>Bacteria</taxon>
        <taxon>Pseudomonadati</taxon>
        <taxon>Bacteroidota</taxon>
        <taxon>Flavobacteriia</taxon>
        <taxon>Flavobacteriales</taxon>
        <taxon>Flavobacteriaceae</taxon>
        <taxon>Nonlabens</taxon>
    </lineage>
</organism>
<dbReference type="EMBL" id="JPJI01000026">
    <property type="protein sequence ID" value="KEZ93486.1"/>
    <property type="molecule type" value="Genomic_DNA"/>
</dbReference>
<feature type="domain" description="RNA polymerase sigma-70 region 4" evidence="7">
    <location>
        <begin position="128"/>
        <end position="175"/>
    </location>
</feature>